<protein>
    <submittedName>
        <fullName evidence="3">Acetyl-CoA acetyltransferase</fullName>
    </submittedName>
</protein>
<dbReference type="EMBL" id="JAUZEE010000019">
    <property type="protein sequence ID" value="MDP4302972.1"/>
    <property type="molecule type" value="Genomic_DNA"/>
</dbReference>
<feature type="domain" description="Thiolase N-terminal" evidence="1">
    <location>
        <begin position="7"/>
        <end position="184"/>
    </location>
</feature>
<dbReference type="PANTHER" id="PTHR42870:SF1">
    <property type="entry name" value="NON-SPECIFIC LIPID-TRANSFER PROTEIN-LIKE 2"/>
    <property type="match status" value="1"/>
</dbReference>
<dbReference type="Pfam" id="PF22691">
    <property type="entry name" value="Thiolase_C_1"/>
    <property type="match status" value="1"/>
</dbReference>
<accession>A0ABT9G9D0</accession>
<dbReference type="SUPFAM" id="SSF53901">
    <property type="entry name" value="Thiolase-like"/>
    <property type="match status" value="2"/>
</dbReference>
<dbReference type="Proteomes" id="UP001235760">
    <property type="component" value="Unassembled WGS sequence"/>
</dbReference>
<sequence>MTTVPHIVGWAHTPFGKLDALDTEALFAAVAAPAIERAGLAPEDIDGVFVGHFNGGFVRQDFSGALAALAVPALRHVPSVRLENACATGSAAIWAGLDALAAGRMRRVLVVGLEKMNTLPNAQIGEILLRCSYVREEGDTPGGFAGVFGRIASGYAERFGDPSDALAHIAAKNHANGVRNPYAHLRRDLGYDFCRQPSDKNPFVAGPLKRSDCSLVSDGAAALVLSTEPLPGAAQPAVRWRSRTQVNDFLPLSRRDPTRFEGAALAWQRGLAEAGCTLDDLHFVETHDCFTVAELLEYEAMGLAPHGEGARVILDGVSRFDGKLPVNPSGGLKSRGHPIGATGVSQHVMAAMQLSGTAGDMQLAGARRGAVFNMGGAAVANYLSILEAAEARA</sequence>
<dbReference type="InterPro" id="IPR020616">
    <property type="entry name" value="Thiolase_N"/>
</dbReference>
<dbReference type="NCBIfam" id="NF005704">
    <property type="entry name" value="PRK07516.1"/>
    <property type="match status" value="1"/>
</dbReference>
<dbReference type="PANTHER" id="PTHR42870">
    <property type="entry name" value="ACETYL-COA C-ACETYLTRANSFERASE"/>
    <property type="match status" value="1"/>
</dbReference>
<evidence type="ECO:0000259" key="1">
    <source>
        <dbReference type="Pfam" id="PF00108"/>
    </source>
</evidence>
<evidence type="ECO:0000259" key="2">
    <source>
        <dbReference type="Pfam" id="PF22691"/>
    </source>
</evidence>
<dbReference type="Pfam" id="PF00108">
    <property type="entry name" value="Thiolase_N"/>
    <property type="match status" value="1"/>
</dbReference>
<dbReference type="CDD" id="cd00829">
    <property type="entry name" value="SCP-x_thiolase"/>
    <property type="match status" value="1"/>
</dbReference>
<proteinExistence type="predicted"/>
<name>A0ABT9G9D0_LEPDI</name>
<dbReference type="InterPro" id="IPR016039">
    <property type="entry name" value="Thiolase-like"/>
</dbReference>
<reference evidence="3 4" key="1">
    <citation type="submission" date="2023-08" db="EMBL/GenBank/DDBJ databases">
        <authorList>
            <person name="Roldan D.M."/>
            <person name="Menes R.J."/>
        </authorList>
    </citation>
    <scope>NUCLEOTIDE SEQUENCE [LARGE SCALE GENOMIC DNA]</scope>
    <source>
        <strain evidence="3 4">CCM 2812</strain>
    </source>
</reference>
<dbReference type="Gene3D" id="3.40.47.10">
    <property type="match status" value="1"/>
</dbReference>
<dbReference type="InterPro" id="IPR055140">
    <property type="entry name" value="Thiolase_C_2"/>
</dbReference>
<keyword evidence="4" id="KW-1185">Reference proteome</keyword>
<organism evidence="3 4">
    <name type="scientific">Leptothrix discophora</name>
    <dbReference type="NCBI Taxonomy" id="89"/>
    <lineage>
        <taxon>Bacteria</taxon>
        <taxon>Pseudomonadati</taxon>
        <taxon>Pseudomonadota</taxon>
        <taxon>Betaproteobacteria</taxon>
        <taxon>Burkholderiales</taxon>
        <taxon>Sphaerotilaceae</taxon>
        <taxon>Leptothrix</taxon>
    </lineage>
</organism>
<evidence type="ECO:0000313" key="3">
    <source>
        <dbReference type="EMBL" id="MDP4302972.1"/>
    </source>
</evidence>
<gene>
    <name evidence="3" type="ORF">Q8X39_20245</name>
</gene>
<comment type="caution">
    <text evidence="3">The sequence shown here is derived from an EMBL/GenBank/DDBJ whole genome shotgun (WGS) entry which is preliminary data.</text>
</comment>
<dbReference type="PIRSF" id="PIRSF000429">
    <property type="entry name" value="Ac-CoA_Ac_transf"/>
    <property type="match status" value="1"/>
</dbReference>
<feature type="domain" description="Thiolase C-terminal" evidence="2">
    <location>
        <begin position="253"/>
        <end position="387"/>
    </location>
</feature>
<dbReference type="InterPro" id="IPR002155">
    <property type="entry name" value="Thiolase"/>
</dbReference>
<dbReference type="RefSeq" id="WP_305751510.1">
    <property type="nucleotide sequence ID" value="NZ_JAUZEE010000019.1"/>
</dbReference>
<evidence type="ECO:0000313" key="4">
    <source>
        <dbReference type="Proteomes" id="UP001235760"/>
    </source>
</evidence>